<dbReference type="GeneID" id="19204166"/>
<gene>
    <name evidence="3" type="ORF">CONPUDRAFT_159715</name>
</gene>
<dbReference type="RefSeq" id="XP_007775004.1">
    <property type="nucleotide sequence ID" value="XM_007776814.1"/>
</dbReference>
<dbReference type="EMBL" id="JH711590">
    <property type="protein sequence ID" value="EIW74951.1"/>
    <property type="molecule type" value="Genomic_DNA"/>
</dbReference>
<accession>A0A5M3M8F2</accession>
<keyword evidence="2" id="KW-1133">Transmembrane helix</keyword>
<dbReference type="KEGG" id="cput:CONPUDRAFT_159715"/>
<evidence type="ECO:0000313" key="4">
    <source>
        <dbReference type="Proteomes" id="UP000053558"/>
    </source>
</evidence>
<evidence type="ECO:0000313" key="3">
    <source>
        <dbReference type="EMBL" id="EIW74951.1"/>
    </source>
</evidence>
<feature type="transmembrane region" description="Helical" evidence="2">
    <location>
        <begin position="6"/>
        <end position="25"/>
    </location>
</feature>
<keyword evidence="2" id="KW-0812">Transmembrane</keyword>
<feature type="region of interest" description="Disordered" evidence="1">
    <location>
        <begin position="94"/>
        <end position="128"/>
    </location>
</feature>
<keyword evidence="2" id="KW-0472">Membrane</keyword>
<name>A0A5M3M8F2_CONPW</name>
<dbReference type="Proteomes" id="UP000053558">
    <property type="component" value="Unassembled WGS sequence"/>
</dbReference>
<evidence type="ECO:0000256" key="2">
    <source>
        <dbReference type="SAM" id="Phobius"/>
    </source>
</evidence>
<evidence type="ECO:0000256" key="1">
    <source>
        <dbReference type="SAM" id="MobiDB-lite"/>
    </source>
</evidence>
<proteinExistence type="predicted"/>
<feature type="compositionally biased region" description="Polar residues" evidence="1">
    <location>
        <begin position="99"/>
        <end position="109"/>
    </location>
</feature>
<comment type="caution">
    <text evidence="3">The sequence shown here is derived from an EMBL/GenBank/DDBJ whole genome shotgun (WGS) entry which is preliminary data.</text>
</comment>
<organism evidence="3 4">
    <name type="scientific">Coniophora puteana (strain RWD-64-598)</name>
    <name type="common">Brown rot fungus</name>
    <dbReference type="NCBI Taxonomy" id="741705"/>
    <lineage>
        <taxon>Eukaryota</taxon>
        <taxon>Fungi</taxon>
        <taxon>Dikarya</taxon>
        <taxon>Basidiomycota</taxon>
        <taxon>Agaricomycotina</taxon>
        <taxon>Agaricomycetes</taxon>
        <taxon>Agaricomycetidae</taxon>
        <taxon>Boletales</taxon>
        <taxon>Coniophorineae</taxon>
        <taxon>Coniophoraceae</taxon>
        <taxon>Coniophora</taxon>
    </lineage>
</organism>
<keyword evidence="4" id="KW-1185">Reference proteome</keyword>
<reference evidence="4" key="1">
    <citation type="journal article" date="2012" name="Science">
        <title>The Paleozoic origin of enzymatic lignin decomposition reconstructed from 31 fungal genomes.</title>
        <authorList>
            <person name="Floudas D."/>
            <person name="Binder M."/>
            <person name="Riley R."/>
            <person name="Barry K."/>
            <person name="Blanchette R.A."/>
            <person name="Henrissat B."/>
            <person name="Martinez A.T."/>
            <person name="Otillar R."/>
            <person name="Spatafora J.W."/>
            <person name="Yadav J.S."/>
            <person name="Aerts A."/>
            <person name="Benoit I."/>
            <person name="Boyd A."/>
            <person name="Carlson A."/>
            <person name="Copeland A."/>
            <person name="Coutinho P.M."/>
            <person name="de Vries R.P."/>
            <person name="Ferreira P."/>
            <person name="Findley K."/>
            <person name="Foster B."/>
            <person name="Gaskell J."/>
            <person name="Glotzer D."/>
            <person name="Gorecki P."/>
            <person name="Heitman J."/>
            <person name="Hesse C."/>
            <person name="Hori C."/>
            <person name="Igarashi K."/>
            <person name="Jurgens J.A."/>
            <person name="Kallen N."/>
            <person name="Kersten P."/>
            <person name="Kohler A."/>
            <person name="Kuees U."/>
            <person name="Kumar T.K.A."/>
            <person name="Kuo A."/>
            <person name="LaButti K."/>
            <person name="Larrondo L.F."/>
            <person name="Lindquist E."/>
            <person name="Ling A."/>
            <person name="Lombard V."/>
            <person name="Lucas S."/>
            <person name="Lundell T."/>
            <person name="Martin R."/>
            <person name="McLaughlin D.J."/>
            <person name="Morgenstern I."/>
            <person name="Morin E."/>
            <person name="Murat C."/>
            <person name="Nagy L.G."/>
            <person name="Nolan M."/>
            <person name="Ohm R.A."/>
            <person name="Patyshakuliyeva A."/>
            <person name="Rokas A."/>
            <person name="Ruiz-Duenas F.J."/>
            <person name="Sabat G."/>
            <person name="Salamov A."/>
            <person name="Samejima M."/>
            <person name="Schmutz J."/>
            <person name="Slot J.C."/>
            <person name="St John F."/>
            <person name="Stenlid J."/>
            <person name="Sun H."/>
            <person name="Sun S."/>
            <person name="Syed K."/>
            <person name="Tsang A."/>
            <person name="Wiebenga A."/>
            <person name="Young D."/>
            <person name="Pisabarro A."/>
            <person name="Eastwood D.C."/>
            <person name="Martin F."/>
            <person name="Cullen D."/>
            <person name="Grigoriev I.V."/>
            <person name="Hibbett D.S."/>
        </authorList>
    </citation>
    <scope>NUCLEOTIDE SEQUENCE [LARGE SCALE GENOMIC DNA]</scope>
    <source>
        <strain evidence="4">RWD-64-598 SS2</strain>
    </source>
</reference>
<dbReference type="AlphaFoldDB" id="A0A5M3M8F2"/>
<protein>
    <submittedName>
        <fullName evidence="3">Uncharacterized protein</fullName>
    </submittedName>
</protein>
<sequence>MSNGPTIYAAGIIVILVCIIAFLALRTILIRQRQRQLADAENRVPNIEGLTPIVAPDCPMVITRPIPSPPRTTLSRDTLPEPVLHAADLDAGGRRLGVQSPTAAQQPIASTDMLPPYDGIGAPPKYSA</sequence>